<dbReference type="EMBL" id="CAEY01000695">
    <property type="status" value="NOT_ANNOTATED_CDS"/>
    <property type="molecule type" value="Genomic_DNA"/>
</dbReference>
<keyword evidence="6" id="KW-0436">Ligase</keyword>
<evidence type="ECO:0000256" key="1">
    <source>
        <dbReference type="ARBA" id="ARBA00001946"/>
    </source>
</evidence>
<dbReference type="Gene3D" id="2.40.50.140">
    <property type="entry name" value="Nucleic acid-binding proteins"/>
    <property type="match status" value="1"/>
</dbReference>
<evidence type="ECO:0000256" key="5">
    <source>
        <dbReference type="ARBA" id="ARBA00022073"/>
    </source>
</evidence>
<evidence type="ECO:0000256" key="8">
    <source>
        <dbReference type="ARBA" id="ARBA00022737"/>
    </source>
</evidence>
<dbReference type="Gene3D" id="3.30.470.30">
    <property type="entry name" value="DNA ligase/mRNA capping enzyme"/>
    <property type="match status" value="1"/>
</dbReference>
<keyword evidence="7" id="KW-0479">Metal-binding</keyword>
<dbReference type="InterPro" id="IPR012310">
    <property type="entry name" value="DNA_ligase_ATP-dep_cent"/>
</dbReference>
<comment type="cofactor">
    <cofactor evidence="1">
        <name>Mg(2+)</name>
        <dbReference type="ChEBI" id="CHEBI:18420"/>
    </cofactor>
</comment>
<evidence type="ECO:0000259" key="21">
    <source>
        <dbReference type="PROSITE" id="PS50172"/>
    </source>
</evidence>
<organism evidence="22 23">
    <name type="scientific">Tetranychus urticae</name>
    <name type="common">Two-spotted spider mite</name>
    <dbReference type="NCBI Taxonomy" id="32264"/>
    <lineage>
        <taxon>Eukaryota</taxon>
        <taxon>Metazoa</taxon>
        <taxon>Ecdysozoa</taxon>
        <taxon>Arthropoda</taxon>
        <taxon>Chelicerata</taxon>
        <taxon>Arachnida</taxon>
        <taxon>Acari</taxon>
        <taxon>Acariformes</taxon>
        <taxon>Trombidiformes</taxon>
        <taxon>Prostigmata</taxon>
        <taxon>Eleutherengona</taxon>
        <taxon>Raphignathae</taxon>
        <taxon>Tetranychoidea</taxon>
        <taxon>Tetranychidae</taxon>
        <taxon>Tetranychus</taxon>
    </lineage>
</organism>
<reference evidence="23" key="1">
    <citation type="submission" date="2011-08" db="EMBL/GenBank/DDBJ databases">
        <authorList>
            <person name="Rombauts S."/>
        </authorList>
    </citation>
    <scope>NUCLEOTIDE SEQUENCE</scope>
    <source>
        <strain evidence="23">London</strain>
    </source>
</reference>
<dbReference type="PROSITE" id="PS50160">
    <property type="entry name" value="DNA_LIGASE_A3"/>
    <property type="match status" value="1"/>
</dbReference>
<evidence type="ECO:0000256" key="15">
    <source>
        <dbReference type="ARBA" id="ARBA00023242"/>
    </source>
</evidence>
<dbReference type="SUPFAM" id="SSF50249">
    <property type="entry name" value="Nucleic acid-binding proteins"/>
    <property type="match status" value="1"/>
</dbReference>
<evidence type="ECO:0000256" key="10">
    <source>
        <dbReference type="ARBA" id="ARBA00022763"/>
    </source>
</evidence>
<dbReference type="InterPro" id="IPR029710">
    <property type="entry name" value="LIG4"/>
</dbReference>
<dbReference type="EC" id="6.5.1.1" evidence="4"/>
<dbReference type="InterPro" id="IPR036599">
    <property type="entry name" value="DNA_ligase_N_sf"/>
</dbReference>
<keyword evidence="13" id="KW-0233">DNA recombination</keyword>
<evidence type="ECO:0000259" key="20">
    <source>
        <dbReference type="PROSITE" id="PS50160"/>
    </source>
</evidence>
<dbReference type="CDD" id="cd07968">
    <property type="entry name" value="OBF_DNA_ligase_IV"/>
    <property type="match status" value="1"/>
</dbReference>
<dbReference type="PANTHER" id="PTHR45997:SF1">
    <property type="entry name" value="DNA LIGASE 4"/>
    <property type="match status" value="1"/>
</dbReference>
<dbReference type="SUPFAM" id="SSF52113">
    <property type="entry name" value="BRCT domain"/>
    <property type="match status" value="1"/>
</dbReference>
<keyword evidence="10" id="KW-0227">DNA damage</keyword>
<dbReference type="InterPro" id="IPR012340">
    <property type="entry name" value="NA-bd_OB-fold"/>
</dbReference>
<dbReference type="Pfam" id="PF00533">
    <property type="entry name" value="BRCT"/>
    <property type="match status" value="1"/>
</dbReference>
<proteinExistence type="inferred from homology"/>
<evidence type="ECO:0000256" key="6">
    <source>
        <dbReference type="ARBA" id="ARBA00022598"/>
    </source>
</evidence>
<dbReference type="InterPro" id="IPR012309">
    <property type="entry name" value="DNA_ligase_ATP-dep_C"/>
</dbReference>
<dbReference type="InterPro" id="IPR012308">
    <property type="entry name" value="DNA_ligase_ATP-dep_N"/>
</dbReference>
<keyword evidence="14" id="KW-0234">DNA repair</keyword>
<dbReference type="GO" id="GO:0005958">
    <property type="term" value="C:DNA-dependent protein kinase-DNA ligase 4 complex"/>
    <property type="evidence" value="ECO:0007669"/>
    <property type="project" value="TreeGrafter"/>
</dbReference>
<dbReference type="SMR" id="T1KXJ6"/>
<protein>
    <recommendedName>
        <fullName evidence="5">DNA ligase 4</fullName>
        <ecNumber evidence="4">6.5.1.1</ecNumber>
    </recommendedName>
    <alternativeName>
        <fullName evidence="17">DNA ligase IV</fullName>
    </alternativeName>
    <alternativeName>
        <fullName evidence="16">Polydeoxyribonucleotide synthase [ATP] 4</fullName>
    </alternativeName>
</protein>
<dbReference type="Pfam" id="PF04679">
    <property type="entry name" value="DNA_ligase_A_C"/>
    <property type="match status" value="1"/>
</dbReference>
<dbReference type="STRING" id="32264.T1KXJ6"/>
<dbReference type="HOGENOM" id="CLU_004844_2_0_1"/>
<evidence type="ECO:0000256" key="17">
    <source>
        <dbReference type="ARBA" id="ARBA00031942"/>
    </source>
</evidence>
<keyword evidence="11" id="KW-0067">ATP-binding</keyword>
<dbReference type="GO" id="GO:0032807">
    <property type="term" value="C:DNA ligase IV complex"/>
    <property type="evidence" value="ECO:0007669"/>
    <property type="project" value="TreeGrafter"/>
</dbReference>
<evidence type="ECO:0000256" key="12">
    <source>
        <dbReference type="ARBA" id="ARBA00022842"/>
    </source>
</evidence>
<dbReference type="InterPro" id="IPR001357">
    <property type="entry name" value="BRCT_dom"/>
</dbReference>
<dbReference type="PROSITE" id="PS50172">
    <property type="entry name" value="BRCT"/>
    <property type="match status" value="1"/>
</dbReference>
<dbReference type="EnsemblMetazoa" id="tetur26g00400.1">
    <property type="protein sequence ID" value="tetur26g00400.1"/>
    <property type="gene ID" value="tetur26g00400"/>
</dbReference>
<dbReference type="Pfam" id="PF04675">
    <property type="entry name" value="DNA_ligase_A_N"/>
    <property type="match status" value="1"/>
</dbReference>
<dbReference type="CDD" id="cd07903">
    <property type="entry name" value="Adenylation_DNA_ligase_IV"/>
    <property type="match status" value="1"/>
</dbReference>
<dbReference type="OrthoDB" id="151490at2759"/>
<evidence type="ECO:0000313" key="23">
    <source>
        <dbReference type="Proteomes" id="UP000015104"/>
    </source>
</evidence>
<sequence>MSVDRNKSFAEFSDLCESILKAKRKDKVCLLADYILSWRSHPGYNATNPETSFFPCLQLLCPALDRSRPAFGLKEFSLVNQYLRILGINKKSKEGEMISYYKLPKHAKVQSDLSSIIMKILASKGRTQNSDLSIKDVNDCLTRIALSYQDGNQSGINSNLEHLILNLGPLENKWLIRIILKSLNFRLSETVILNTFHPDARSFYDCNQDLAEVCVKLADDRIRGFVVSLTVFKPFVPMLSERIEIKKINSITSGKPFCIEKKYDGERIVLHKQGDVFKYFSRNGFDFSESFNKSFTPFIDPCFNKISDCIIDGEMLGFNVSSNSLITKSQLKFDIKKLTDGDLEAFHPVYFVFDILVCNGQQLTSKPLKERSQILSEYLQTKENWLMHADKQDGNDKYDTIRCLNDAIDKRDEGIIVKFWDSIYKPNIRRNSGWFKLKPDYIEGLMDDLDLLIVGGYYGDGRRAGIISRFMLAVAVKEDDCIDGRRFRSFGKVGSGYSDSELKTLLEKLEPHWVKFNPSDPPSFLELGKAKPEFYVEPKNSFILQVKASEFMESDDFAVGTTLRFPRVVCIRYDKKYSDCMTTEELSQLQEQGNLFTRQIGDLSDDDDEPVKKRRKPVSDRKFASHFILANLDSVEMCKDILQGREMCVLNGSSELPKISAEKLIVQYGGKISANPTKECYCLIAHSVEDLRVKNLIKFGNYDILRLDWLMNVLEHQLFISPSYHDYIVMTSETRESLSRYFDQFGDSYFVDMSRDDLLRAVESIGYDYQIDNDDEDAEESENFYSEANISSLNGCEVFIDSMPSDSDNYPNIAFARASLTFGGAEISEEEENSTHQLILNDKNELILKNRQPSDLSYIFDSDQCQWHPITD</sequence>
<dbReference type="SMART" id="SM00292">
    <property type="entry name" value="BRCT"/>
    <property type="match status" value="1"/>
</dbReference>
<evidence type="ECO:0000256" key="3">
    <source>
        <dbReference type="ARBA" id="ARBA00007572"/>
    </source>
</evidence>
<dbReference type="KEGG" id="tut:107368214"/>
<comment type="catalytic activity">
    <reaction evidence="18">
        <text>ATP + (deoxyribonucleotide)n-3'-hydroxyl + 5'-phospho-(deoxyribonucleotide)m = (deoxyribonucleotide)n+m + AMP + diphosphate.</text>
        <dbReference type="EC" id="6.5.1.1"/>
    </reaction>
</comment>
<dbReference type="NCBIfam" id="TIGR00574">
    <property type="entry name" value="dnl1"/>
    <property type="match status" value="1"/>
</dbReference>
<comment type="subcellular location">
    <subcellularLocation>
        <location evidence="2">Nucleus</location>
    </subcellularLocation>
</comment>
<dbReference type="InterPro" id="IPR044125">
    <property type="entry name" value="Adenylation_DNA_ligase_IV"/>
</dbReference>
<dbReference type="SUPFAM" id="SSF56091">
    <property type="entry name" value="DNA ligase/mRNA capping enzyme, catalytic domain"/>
    <property type="match status" value="1"/>
</dbReference>
<dbReference type="InterPro" id="IPR036420">
    <property type="entry name" value="BRCT_dom_sf"/>
</dbReference>
<evidence type="ECO:0000256" key="7">
    <source>
        <dbReference type="ARBA" id="ARBA00022723"/>
    </source>
</evidence>
<accession>T1KXJ6</accession>
<evidence type="ECO:0000256" key="2">
    <source>
        <dbReference type="ARBA" id="ARBA00004123"/>
    </source>
</evidence>
<keyword evidence="23" id="KW-1185">Reference proteome</keyword>
<dbReference type="Pfam" id="PF01068">
    <property type="entry name" value="DNA_ligase_A_M"/>
    <property type="match status" value="1"/>
</dbReference>
<evidence type="ECO:0000256" key="19">
    <source>
        <dbReference type="RuleBase" id="RU004196"/>
    </source>
</evidence>
<dbReference type="AlphaFoldDB" id="T1KXJ6"/>
<keyword evidence="9" id="KW-0547">Nucleotide-binding</keyword>
<keyword evidence="12" id="KW-0460">Magnesium</keyword>
<dbReference type="InterPro" id="IPR016059">
    <property type="entry name" value="DNA_ligase_ATP-dep_CS"/>
</dbReference>
<dbReference type="InterPro" id="IPR000977">
    <property type="entry name" value="DNA_ligase_ATP-dep"/>
</dbReference>
<dbReference type="GO" id="GO:0003910">
    <property type="term" value="F:DNA ligase (ATP) activity"/>
    <property type="evidence" value="ECO:0007669"/>
    <property type="project" value="UniProtKB-EC"/>
</dbReference>
<feature type="domain" description="BRCT" evidence="21">
    <location>
        <begin position="637"/>
        <end position="727"/>
    </location>
</feature>
<evidence type="ECO:0000256" key="18">
    <source>
        <dbReference type="ARBA" id="ARBA00034003"/>
    </source>
</evidence>
<keyword evidence="15" id="KW-0539">Nucleus</keyword>
<evidence type="ECO:0000256" key="11">
    <source>
        <dbReference type="ARBA" id="ARBA00022840"/>
    </source>
</evidence>
<evidence type="ECO:0000256" key="9">
    <source>
        <dbReference type="ARBA" id="ARBA00022741"/>
    </source>
</evidence>
<dbReference type="GO" id="GO:0005524">
    <property type="term" value="F:ATP binding"/>
    <property type="evidence" value="ECO:0007669"/>
    <property type="project" value="UniProtKB-KW"/>
</dbReference>
<dbReference type="eggNOG" id="KOG0966">
    <property type="taxonomic scope" value="Eukaryota"/>
</dbReference>
<dbReference type="GO" id="GO:0003677">
    <property type="term" value="F:DNA binding"/>
    <property type="evidence" value="ECO:0007669"/>
    <property type="project" value="InterPro"/>
</dbReference>
<dbReference type="FunFam" id="2.40.50.140:FF:000150">
    <property type="entry name" value="DNA ligase"/>
    <property type="match status" value="1"/>
</dbReference>
<keyword evidence="8" id="KW-0677">Repeat</keyword>
<gene>
    <name evidence="22" type="primary">107368214</name>
</gene>
<dbReference type="GO" id="GO:0071897">
    <property type="term" value="P:DNA biosynthetic process"/>
    <property type="evidence" value="ECO:0007669"/>
    <property type="project" value="InterPro"/>
</dbReference>
<evidence type="ECO:0000256" key="14">
    <source>
        <dbReference type="ARBA" id="ARBA00023204"/>
    </source>
</evidence>
<dbReference type="Gene3D" id="1.10.3260.10">
    <property type="entry name" value="DNA ligase, ATP-dependent, N-terminal domain"/>
    <property type="match status" value="1"/>
</dbReference>
<dbReference type="GO" id="GO:0046872">
    <property type="term" value="F:metal ion binding"/>
    <property type="evidence" value="ECO:0007669"/>
    <property type="project" value="UniProtKB-KW"/>
</dbReference>
<comment type="similarity">
    <text evidence="3 19">Belongs to the ATP-dependent DNA ligase family.</text>
</comment>
<evidence type="ECO:0000256" key="13">
    <source>
        <dbReference type="ARBA" id="ARBA00023172"/>
    </source>
</evidence>
<dbReference type="Gene3D" id="3.40.50.10190">
    <property type="entry name" value="BRCT domain"/>
    <property type="match status" value="1"/>
</dbReference>
<dbReference type="PROSITE" id="PS00333">
    <property type="entry name" value="DNA_LIGASE_A2"/>
    <property type="match status" value="1"/>
</dbReference>
<dbReference type="GO" id="GO:0006297">
    <property type="term" value="P:nucleotide-excision repair, DNA gap filling"/>
    <property type="evidence" value="ECO:0007669"/>
    <property type="project" value="TreeGrafter"/>
</dbReference>
<dbReference type="PANTHER" id="PTHR45997">
    <property type="entry name" value="DNA LIGASE 4"/>
    <property type="match status" value="1"/>
</dbReference>
<dbReference type="GO" id="GO:0006303">
    <property type="term" value="P:double-strand break repair via nonhomologous end joining"/>
    <property type="evidence" value="ECO:0007669"/>
    <property type="project" value="TreeGrafter"/>
</dbReference>
<evidence type="ECO:0000256" key="16">
    <source>
        <dbReference type="ARBA" id="ARBA00030676"/>
    </source>
</evidence>
<reference evidence="22" key="2">
    <citation type="submission" date="2015-06" db="UniProtKB">
        <authorList>
            <consortium name="EnsemblMetazoa"/>
        </authorList>
    </citation>
    <scope>IDENTIFICATION</scope>
</reference>
<feature type="domain" description="ATP-dependent DNA ligase family profile" evidence="20">
    <location>
        <begin position="350"/>
        <end position="476"/>
    </location>
</feature>
<evidence type="ECO:0000256" key="4">
    <source>
        <dbReference type="ARBA" id="ARBA00012727"/>
    </source>
</evidence>
<evidence type="ECO:0000313" key="22">
    <source>
        <dbReference type="EnsemblMetazoa" id="tetur26g00400.1"/>
    </source>
</evidence>
<dbReference type="OMA" id="EGIMIKH"/>
<name>T1KXJ6_TETUR</name>
<dbReference type="Proteomes" id="UP000015104">
    <property type="component" value="Unassembled WGS sequence"/>
</dbReference>
<dbReference type="GO" id="GO:0006310">
    <property type="term" value="P:DNA recombination"/>
    <property type="evidence" value="ECO:0007669"/>
    <property type="project" value="UniProtKB-KW"/>
</dbReference>